<keyword evidence="2" id="KW-1185">Reference proteome</keyword>
<reference evidence="1 2" key="1">
    <citation type="journal article" date="2019" name="Genome Biol. Evol.">
        <title>Insights into the evolution of the New World diploid cottons (Gossypium, subgenus Houzingenia) based on genome sequencing.</title>
        <authorList>
            <person name="Grover C.E."/>
            <person name="Arick M.A. 2nd"/>
            <person name="Thrash A."/>
            <person name="Conover J.L."/>
            <person name="Sanders W.S."/>
            <person name="Peterson D.G."/>
            <person name="Frelichowski J.E."/>
            <person name="Scheffler J.A."/>
            <person name="Scheffler B.E."/>
            <person name="Wendel J.F."/>
        </authorList>
    </citation>
    <scope>NUCLEOTIDE SEQUENCE [LARGE SCALE GENOMIC DNA]</scope>
    <source>
        <strain evidence="1">6</strain>
        <tissue evidence="1">Leaf</tissue>
    </source>
</reference>
<protein>
    <submittedName>
        <fullName evidence="1">Uncharacterized protein</fullName>
    </submittedName>
</protein>
<sequence>MGKAGNAKQGYGLNCVPACLGLGSPLVGVPSGLHTRNFGSSKIAQAQAKKGHDLKAAAATPRLRGPSIGVSVGPDLSNVVPYLNSLLVNNMGSKIPTGSNQNGKIHLVAESTAVNFDNSNNVVPSMEVGKVSNNPFSNMLVTTSHINPNFEGSVKLEVPINNGLLNPVKHSAITFKDYSDLNIINWEGGSSLGESGKGDTGFKIRGLGSKGMFIRSGRNLNKTIKGHGGRFKVAGNSQVPLANAMNSMVELISDQIGMDCDTDAMCAVRNIQKEPEIPK</sequence>
<name>A0A7J9KCD4_9ROSI</name>
<evidence type="ECO:0000313" key="2">
    <source>
        <dbReference type="Proteomes" id="UP000593575"/>
    </source>
</evidence>
<gene>
    <name evidence="1" type="ORF">Goarm_001065</name>
</gene>
<dbReference type="AlphaFoldDB" id="A0A7J9KCD4"/>
<accession>A0A7J9KCD4</accession>
<comment type="caution">
    <text evidence="1">The sequence shown here is derived from an EMBL/GenBank/DDBJ whole genome shotgun (WGS) entry which is preliminary data.</text>
</comment>
<proteinExistence type="predicted"/>
<evidence type="ECO:0000313" key="1">
    <source>
        <dbReference type="EMBL" id="MBA0843919.1"/>
    </source>
</evidence>
<dbReference type="Proteomes" id="UP000593575">
    <property type="component" value="Unassembled WGS sequence"/>
</dbReference>
<organism evidence="1 2">
    <name type="scientific">Gossypium armourianum</name>
    <dbReference type="NCBI Taxonomy" id="34283"/>
    <lineage>
        <taxon>Eukaryota</taxon>
        <taxon>Viridiplantae</taxon>
        <taxon>Streptophyta</taxon>
        <taxon>Embryophyta</taxon>
        <taxon>Tracheophyta</taxon>
        <taxon>Spermatophyta</taxon>
        <taxon>Magnoliopsida</taxon>
        <taxon>eudicotyledons</taxon>
        <taxon>Gunneridae</taxon>
        <taxon>Pentapetalae</taxon>
        <taxon>rosids</taxon>
        <taxon>malvids</taxon>
        <taxon>Malvales</taxon>
        <taxon>Malvaceae</taxon>
        <taxon>Malvoideae</taxon>
        <taxon>Gossypium</taxon>
    </lineage>
</organism>
<dbReference type="EMBL" id="JABFAE010000013">
    <property type="protein sequence ID" value="MBA0843919.1"/>
    <property type="molecule type" value="Genomic_DNA"/>
</dbReference>